<feature type="transmembrane region" description="Helical" evidence="7">
    <location>
        <begin position="470"/>
        <end position="488"/>
    </location>
</feature>
<comment type="caution">
    <text evidence="9">The sequence shown here is derived from an EMBL/GenBank/DDBJ whole genome shotgun (WGS) entry which is preliminary data.</text>
</comment>
<evidence type="ECO:0000256" key="6">
    <source>
        <dbReference type="ARBA" id="ARBA00023136"/>
    </source>
</evidence>
<accession>A0ABP4WRV7</accession>
<dbReference type="Proteomes" id="UP001500506">
    <property type="component" value="Unassembled WGS sequence"/>
</dbReference>
<keyword evidence="4" id="KW-0677">Repeat</keyword>
<organism evidence="9 10">
    <name type="scientific">Agromyces humatus</name>
    <dbReference type="NCBI Taxonomy" id="279573"/>
    <lineage>
        <taxon>Bacteria</taxon>
        <taxon>Bacillati</taxon>
        <taxon>Actinomycetota</taxon>
        <taxon>Actinomycetes</taxon>
        <taxon>Micrococcales</taxon>
        <taxon>Microbacteriaceae</taxon>
        <taxon>Agromyces</taxon>
    </lineage>
</organism>
<evidence type="ECO:0000256" key="5">
    <source>
        <dbReference type="ARBA" id="ARBA00022989"/>
    </source>
</evidence>
<dbReference type="InterPro" id="IPR006037">
    <property type="entry name" value="RCK_C"/>
</dbReference>
<proteinExistence type="predicted"/>
<gene>
    <name evidence="9" type="ORF">GCM10009747_16530</name>
</gene>
<name>A0ABP4WRV7_9MICO</name>
<feature type="transmembrane region" description="Helical" evidence="7">
    <location>
        <begin position="416"/>
        <end position="437"/>
    </location>
</feature>
<dbReference type="PANTHER" id="PTHR43652">
    <property type="entry name" value="BASIC AMINO ACID ANTIPORTER YFCC-RELATED"/>
    <property type="match status" value="1"/>
</dbReference>
<dbReference type="PROSITE" id="PS51202">
    <property type="entry name" value="RCK_C"/>
    <property type="match status" value="1"/>
</dbReference>
<sequence>MVDPIVATFVILALAIVAFLSGRIPIAIVAVGVALALWATGVITLPQALAGFGDSTVIFVASLFVVSEALDATGVTAWAGQQVIGRAGTSRRRLTVVIALMVAVLTAFISLNGAVAALLPVVVVVALKAGIAPSRLLIPLAFSSHAGSLLALTGTPVNVIVSDAAANAGGRAFGYFEFALAGLPLLALSIAIMVAFGDRLLPDRKADQLAEGAPADPQVHAQELRRSYDVSLDTDTFYTPDEGVAEVMITPRSEYIGRKVFPGMTTLREHLVIIAIRRTGERRSPSTADDDAAALRPGDSLLVRGPWDALERYVRLPGVLAVTTPQSLRRAVPLGRGAKRAIGILVVMVALLASGLVPPVVAGLLAAGSLVLAKVLTVPQMFRSIQWSTVVLIAGLIPLSTAFIETGAAELVADRLLDVVGTTNPHLALLALCLLTLVLGQVISNTATVLVVLPIAVSVAAAMDVSVQPFMMALTVVGAASFFTPIATPVNLMVMEPGGYRFGDYWRLGLPLALAYMLIAVLWVPLIWPF</sequence>
<evidence type="ECO:0000313" key="9">
    <source>
        <dbReference type="EMBL" id="GAA1758482.1"/>
    </source>
</evidence>
<evidence type="ECO:0000256" key="1">
    <source>
        <dbReference type="ARBA" id="ARBA00004141"/>
    </source>
</evidence>
<keyword evidence="10" id="KW-1185">Reference proteome</keyword>
<evidence type="ECO:0000256" key="7">
    <source>
        <dbReference type="SAM" id="Phobius"/>
    </source>
</evidence>
<dbReference type="InterPro" id="IPR036721">
    <property type="entry name" value="RCK_C_sf"/>
</dbReference>
<keyword evidence="5 7" id="KW-1133">Transmembrane helix</keyword>
<feature type="transmembrane region" description="Helical" evidence="7">
    <location>
        <begin position="508"/>
        <end position="528"/>
    </location>
</feature>
<feature type="transmembrane region" description="Helical" evidence="7">
    <location>
        <begin position="29"/>
        <end position="50"/>
    </location>
</feature>
<evidence type="ECO:0000259" key="8">
    <source>
        <dbReference type="PROSITE" id="PS51202"/>
    </source>
</evidence>
<keyword evidence="2" id="KW-0813">Transport</keyword>
<feature type="transmembrane region" description="Helical" evidence="7">
    <location>
        <begin position="443"/>
        <end position="463"/>
    </location>
</feature>
<feature type="transmembrane region" description="Helical" evidence="7">
    <location>
        <begin position="172"/>
        <end position="196"/>
    </location>
</feature>
<feature type="transmembrane region" description="Helical" evidence="7">
    <location>
        <begin position="56"/>
        <end position="80"/>
    </location>
</feature>
<protein>
    <recommendedName>
        <fullName evidence="8">RCK C-terminal domain-containing protein</fullName>
    </recommendedName>
</protein>
<dbReference type="EMBL" id="BAAANH010000003">
    <property type="protein sequence ID" value="GAA1758482.1"/>
    <property type="molecule type" value="Genomic_DNA"/>
</dbReference>
<feature type="transmembrane region" description="Helical" evidence="7">
    <location>
        <begin position="385"/>
        <end position="404"/>
    </location>
</feature>
<dbReference type="Pfam" id="PF03600">
    <property type="entry name" value="CitMHS"/>
    <property type="match status" value="1"/>
</dbReference>
<feature type="domain" description="RCK C-terminal" evidence="8">
    <location>
        <begin position="232"/>
        <end position="319"/>
    </location>
</feature>
<evidence type="ECO:0000256" key="3">
    <source>
        <dbReference type="ARBA" id="ARBA00022692"/>
    </source>
</evidence>
<feature type="transmembrane region" description="Helical" evidence="7">
    <location>
        <begin position="344"/>
        <end position="373"/>
    </location>
</feature>
<feature type="transmembrane region" description="Helical" evidence="7">
    <location>
        <begin position="149"/>
        <end position="166"/>
    </location>
</feature>
<keyword evidence="3 7" id="KW-0812">Transmembrane</keyword>
<feature type="transmembrane region" description="Helical" evidence="7">
    <location>
        <begin position="6"/>
        <end position="22"/>
    </location>
</feature>
<dbReference type="SUPFAM" id="SSF116726">
    <property type="entry name" value="TrkA C-terminal domain-like"/>
    <property type="match status" value="1"/>
</dbReference>
<reference evidence="10" key="1">
    <citation type="journal article" date="2019" name="Int. J. Syst. Evol. Microbiol.">
        <title>The Global Catalogue of Microorganisms (GCM) 10K type strain sequencing project: providing services to taxonomists for standard genome sequencing and annotation.</title>
        <authorList>
            <consortium name="The Broad Institute Genomics Platform"/>
            <consortium name="The Broad Institute Genome Sequencing Center for Infectious Disease"/>
            <person name="Wu L."/>
            <person name="Ma J."/>
        </authorList>
    </citation>
    <scope>NUCLEOTIDE SEQUENCE [LARGE SCALE GENOMIC DNA]</scope>
    <source>
        <strain evidence="10">JCM 14319</strain>
    </source>
</reference>
<dbReference type="InterPro" id="IPR051679">
    <property type="entry name" value="DASS-Related_Transporters"/>
</dbReference>
<evidence type="ECO:0000313" key="10">
    <source>
        <dbReference type="Proteomes" id="UP001500506"/>
    </source>
</evidence>
<comment type="subcellular location">
    <subcellularLocation>
        <location evidence="1">Membrane</location>
        <topology evidence="1">Multi-pass membrane protein</topology>
    </subcellularLocation>
</comment>
<dbReference type="Gene3D" id="3.30.70.1450">
    <property type="entry name" value="Regulator of K+ conductance, C-terminal domain"/>
    <property type="match status" value="1"/>
</dbReference>
<dbReference type="RefSeq" id="WP_232499455.1">
    <property type="nucleotide sequence ID" value="NZ_BAAANH010000003.1"/>
</dbReference>
<evidence type="ECO:0000256" key="2">
    <source>
        <dbReference type="ARBA" id="ARBA00022448"/>
    </source>
</evidence>
<keyword evidence="6 7" id="KW-0472">Membrane</keyword>
<evidence type="ECO:0000256" key="4">
    <source>
        <dbReference type="ARBA" id="ARBA00022737"/>
    </source>
</evidence>
<dbReference type="InterPro" id="IPR004680">
    <property type="entry name" value="Cit_transptr-like_dom"/>
</dbReference>
<dbReference type="PANTHER" id="PTHR43652:SF2">
    <property type="entry name" value="BASIC AMINO ACID ANTIPORTER YFCC-RELATED"/>
    <property type="match status" value="1"/>
</dbReference>